<dbReference type="WBParaSite" id="SBAD_0000665301-mRNA-1">
    <property type="protein sequence ID" value="SBAD_0000665301-mRNA-1"/>
    <property type="gene ID" value="SBAD_0000665301"/>
</dbReference>
<organism evidence="3">
    <name type="scientific">Soboliphyme baturini</name>
    <dbReference type="NCBI Taxonomy" id="241478"/>
    <lineage>
        <taxon>Eukaryota</taxon>
        <taxon>Metazoa</taxon>
        <taxon>Ecdysozoa</taxon>
        <taxon>Nematoda</taxon>
        <taxon>Enoplea</taxon>
        <taxon>Dorylaimia</taxon>
        <taxon>Dioctophymatida</taxon>
        <taxon>Dioctophymatoidea</taxon>
        <taxon>Soboliphymatidae</taxon>
        <taxon>Soboliphyme</taxon>
    </lineage>
</organism>
<protein>
    <submittedName>
        <fullName evidence="1 3">Uncharacterized protein</fullName>
    </submittedName>
</protein>
<dbReference type="Proteomes" id="UP000270296">
    <property type="component" value="Unassembled WGS sequence"/>
</dbReference>
<sequence>MRLSDHVVVCSSQQTGGSGGCEQALGVCRIRDVNRPTVSQDDVTVSDDTPALYVGGTDVKGEIRSAVVPDRISLLGAAFIPLFLHSFCRGGPRLVGRGLYSRFQTHPFKQLLESIVYNFSSTRAHGLELYYYLALILPQQQVRRRSPHLANGSIDWSPSPSIVVSNGVGVSKAEDSLPDVAFFTLIDGYEFSTNRQETTRLNDLRKSDDAGECGFGIVIYRSLLRRHRRSAVADGRKWTS</sequence>
<proteinExistence type="predicted"/>
<keyword evidence="2" id="KW-1185">Reference proteome</keyword>
<evidence type="ECO:0000313" key="3">
    <source>
        <dbReference type="WBParaSite" id="SBAD_0000665301-mRNA-1"/>
    </source>
</evidence>
<reference evidence="1 2" key="2">
    <citation type="submission" date="2018-11" db="EMBL/GenBank/DDBJ databases">
        <authorList>
            <consortium name="Pathogen Informatics"/>
        </authorList>
    </citation>
    <scope>NUCLEOTIDE SEQUENCE [LARGE SCALE GENOMIC DNA]</scope>
</reference>
<dbReference type="PROSITE" id="PS51257">
    <property type="entry name" value="PROKAR_LIPOPROTEIN"/>
    <property type="match status" value="1"/>
</dbReference>
<dbReference type="EMBL" id="UZAM01009725">
    <property type="protein sequence ID" value="VDP09949.1"/>
    <property type="molecule type" value="Genomic_DNA"/>
</dbReference>
<gene>
    <name evidence="1" type="ORF">SBAD_LOCUS6406</name>
</gene>
<name>A0A183IS09_9BILA</name>
<evidence type="ECO:0000313" key="2">
    <source>
        <dbReference type="Proteomes" id="UP000270296"/>
    </source>
</evidence>
<reference evidence="3" key="1">
    <citation type="submission" date="2016-06" db="UniProtKB">
        <authorList>
            <consortium name="WormBaseParasite"/>
        </authorList>
    </citation>
    <scope>IDENTIFICATION</scope>
</reference>
<accession>A0A183IS09</accession>
<dbReference type="AlphaFoldDB" id="A0A183IS09"/>
<evidence type="ECO:0000313" key="1">
    <source>
        <dbReference type="EMBL" id="VDP09949.1"/>
    </source>
</evidence>